<dbReference type="AlphaFoldDB" id="A0A6V7VTL6"/>
<evidence type="ECO:0000256" key="1">
    <source>
        <dbReference type="ARBA" id="ARBA00005755"/>
    </source>
</evidence>
<comment type="caution">
    <text evidence="10">The sequence shown here is derived from an EMBL/GenBank/DDBJ whole genome shotgun (WGS) entry which is preliminary data.</text>
</comment>
<evidence type="ECO:0000313" key="11">
    <source>
        <dbReference type="Proteomes" id="UP000580250"/>
    </source>
</evidence>
<dbReference type="Gene3D" id="3.90.1600.10">
    <property type="entry name" value="Palm domain of DNA polymerase"/>
    <property type="match status" value="1"/>
</dbReference>
<dbReference type="EC" id="2.7.7.7" evidence="2"/>
<keyword evidence="7" id="KW-0238">DNA-binding</keyword>
<dbReference type="GO" id="GO:0006260">
    <property type="term" value="P:DNA replication"/>
    <property type="evidence" value="ECO:0007669"/>
    <property type="project" value="UniProtKB-KW"/>
</dbReference>
<organism evidence="10 11">
    <name type="scientific">Meloidogyne enterolobii</name>
    <name type="common">Root-knot nematode worm</name>
    <name type="synonym">Meloidogyne mayaguensis</name>
    <dbReference type="NCBI Taxonomy" id="390850"/>
    <lineage>
        <taxon>Eukaryota</taxon>
        <taxon>Metazoa</taxon>
        <taxon>Ecdysozoa</taxon>
        <taxon>Nematoda</taxon>
        <taxon>Chromadorea</taxon>
        <taxon>Rhabditida</taxon>
        <taxon>Tylenchina</taxon>
        <taxon>Tylenchomorpha</taxon>
        <taxon>Tylenchoidea</taxon>
        <taxon>Meloidogynidae</taxon>
        <taxon>Meloidogyninae</taxon>
        <taxon>Meloidogyne</taxon>
    </lineage>
</organism>
<keyword evidence="5" id="KW-0235">DNA replication</keyword>
<comment type="similarity">
    <text evidence="1">Belongs to the DNA polymerase type-B family.</text>
</comment>
<feature type="domain" description="DNA-directed DNA polymerase family B mitochondria/virus" evidence="9">
    <location>
        <begin position="785"/>
        <end position="967"/>
    </location>
</feature>
<evidence type="ECO:0000313" key="10">
    <source>
        <dbReference type="EMBL" id="CAD2178255.1"/>
    </source>
</evidence>
<keyword evidence="3" id="KW-0808">Transferase</keyword>
<evidence type="ECO:0000256" key="5">
    <source>
        <dbReference type="ARBA" id="ARBA00022705"/>
    </source>
</evidence>
<dbReference type="Gene3D" id="1.10.287.690">
    <property type="entry name" value="Helix hairpin bin"/>
    <property type="match status" value="1"/>
</dbReference>
<dbReference type="PANTHER" id="PTHR33568:SF3">
    <property type="entry name" value="DNA-DIRECTED DNA POLYMERASE"/>
    <property type="match status" value="1"/>
</dbReference>
<dbReference type="InterPro" id="IPR004868">
    <property type="entry name" value="DNA-dir_DNA_pol_B_mt/vir"/>
</dbReference>
<evidence type="ECO:0000256" key="8">
    <source>
        <dbReference type="ARBA" id="ARBA00049244"/>
    </source>
</evidence>
<evidence type="ECO:0000256" key="4">
    <source>
        <dbReference type="ARBA" id="ARBA00022695"/>
    </source>
</evidence>
<dbReference type="GO" id="GO:0003887">
    <property type="term" value="F:DNA-directed DNA polymerase activity"/>
    <property type="evidence" value="ECO:0007669"/>
    <property type="project" value="UniProtKB-KW"/>
</dbReference>
<dbReference type="SUPFAM" id="SSF56672">
    <property type="entry name" value="DNA/RNA polymerases"/>
    <property type="match status" value="1"/>
</dbReference>
<keyword evidence="4" id="KW-0548">Nucleotidyltransferase</keyword>
<dbReference type="SUPFAM" id="SSF53098">
    <property type="entry name" value="Ribonuclease H-like"/>
    <property type="match status" value="1"/>
</dbReference>
<dbReference type="InterPro" id="IPR012337">
    <property type="entry name" value="RNaseH-like_sf"/>
</dbReference>
<dbReference type="Proteomes" id="UP000580250">
    <property type="component" value="Unassembled WGS sequence"/>
</dbReference>
<dbReference type="InterPro" id="IPR043502">
    <property type="entry name" value="DNA/RNA_pol_sf"/>
</dbReference>
<dbReference type="GO" id="GO:0000166">
    <property type="term" value="F:nucleotide binding"/>
    <property type="evidence" value="ECO:0007669"/>
    <property type="project" value="InterPro"/>
</dbReference>
<dbReference type="GO" id="GO:0042575">
    <property type="term" value="C:DNA polymerase complex"/>
    <property type="evidence" value="ECO:0007669"/>
    <property type="project" value="UniProtKB-ARBA"/>
</dbReference>
<dbReference type="Gene3D" id="3.30.420.10">
    <property type="entry name" value="Ribonuclease H-like superfamily/Ribonuclease H"/>
    <property type="match status" value="1"/>
</dbReference>
<evidence type="ECO:0000256" key="6">
    <source>
        <dbReference type="ARBA" id="ARBA00022932"/>
    </source>
</evidence>
<dbReference type="OrthoDB" id="5876545at2759"/>
<dbReference type="Gene3D" id="3.40.960.10">
    <property type="entry name" value="VSR Endonuclease"/>
    <property type="match status" value="1"/>
</dbReference>
<dbReference type="InterPro" id="IPR011335">
    <property type="entry name" value="Restrct_endonuc-II-like"/>
</dbReference>
<accession>A0A6V7VTL6</accession>
<evidence type="ECO:0000256" key="7">
    <source>
        <dbReference type="ARBA" id="ARBA00023125"/>
    </source>
</evidence>
<comment type="catalytic activity">
    <reaction evidence="8">
        <text>DNA(n) + a 2'-deoxyribonucleoside 5'-triphosphate = DNA(n+1) + diphosphate</text>
        <dbReference type="Rhea" id="RHEA:22508"/>
        <dbReference type="Rhea" id="RHEA-COMP:17339"/>
        <dbReference type="Rhea" id="RHEA-COMP:17340"/>
        <dbReference type="ChEBI" id="CHEBI:33019"/>
        <dbReference type="ChEBI" id="CHEBI:61560"/>
        <dbReference type="ChEBI" id="CHEBI:173112"/>
        <dbReference type="EC" id="2.7.7.7"/>
    </reaction>
</comment>
<gene>
    <name evidence="10" type="ORF">MENT_LOCUS30184</name>
</gene>
<dbReference type="InterPro" id="IPR023211">
    <property type="entry name" value="DNA_pol_palm_dom_sf"/>
</dbReference>
<proteinExistence type="inferred from homology"/>
<dbReference type="SUPFAM" id="SSF52980">
    <property type="entry name" value="Restriction endonuclease-like"/>
    <property type="match status" value="1"/>
</dbReference>
<feature type="domain" description="DNA-directed DNA polymerase family B mitochondria/virus" evidence="9">
    <location>
        <begin position="447"/>
        <end position="653"/>
    </location>
</feature>
<keyword evidence="6" id="KW-0239">DNA-directed DNA polymerase</keyword>
<dbReference type="Pfam" id="PF03175">
    <property type="entry name" value="DNA_pol_B_2"/>
    <property type="match status" value="2"/>
</dbReference>
<evidence type="ECO:0000256" key="3">
    <source>
        <dbReference type="ARBA" id="ARBA00022679"/>
    </source>
</evidence>
<name>A0A6V7VTL6_MELEN</name>
<evidence type="ECO:0000256" key="2">
    <source>
        <dbReference type="ARBA" id="ARBA00012417"/>
    </source>
</evidence>
<dbReference type="EMBL" id="CAJEWN010000315">
    <property type="protein sequence ID" value="CAD2178255.1"/>
    <property type="molecule type" value="Genomic_DNA"/>
</dbReference>
<dbReference type="InterPro" id="IPR036397">
    <property type="entry name" value="RNaseH_sf"/>
</dbReference>
<dbReference type="GO" id="GO:0003677">
    <property type="term" value="F:DNA binding"/>
    <property type="evidence" value="ECO:0007669"/>
    <property type="project" value="UniProtKB-KW"/>
</dbReference>
<protein>
    <recommendedName>
        <fullName evidence="2">DNA-directed DNA polymerase</fullName>
        <ecNumber evidence="2">2.7.7.7</ecNumber>
    </recommendedName>
</protein>
<reference evidence="10 11" key="1">
    <citation type="submission" date="2020-08" db="EMBL/GenBank/DDBJ databases">
        <authorList>
            <person name="Koutsovoulos G."/>
            <person name="Danchin GJ E."/>
        </authorList>
    </citation>
    <scope>NUCLEOTIDE SEQUENCE [LARGE SCALE GENOMIC DNA]</scope>
</reference>
<sequence>MLGCTLTSELLDTDIWIPIRPTTENTFDTMLNQFNKVAQSKKSAGITLWGKPFSITVMIADKANLSRSNTLTGGAPRKLAPLHHQIKEKSLIKINNNDGYCLFYSLLASMIRVTGIFTRSQFYNYVHARYGSRGRFEKDTLELMEYVGAPLGYEEYNAEDWVPPVVDYWNEKYEGQFIFKVFVFDCLGHYKPCFKYGPDNFDSPILLYFDGSHFNGVTCTGGLFGQPYCLSCETVYSHPQAHSIKCRSRCLNCSRTGPLYPCPPRNNFFKKCEGCFKKFINQDCFNHHINSNFCKRSKRCEKCGIIWDTEGNNKDGRKGHQCNERYCKVCFSYHDRKRGCFVSPIESKVQKPYRIVVFDLETMQHVVSDNNKRRHQTNFIAARITCPKCIEEEQDDCNICGESRLITFSERPFSKTNVNNKIIGPDPIVSFVKWIIETTKGCDTMAFSHFGGRFDMVIVFRELFLLGFTPEMLRRGNKMYEMKVKVSKKSMLIFRDSFNLMPMSLASLVPAFALDVEEKPFFPHLANRPENYGKEIFPVPSDYFAEGMMPDKRKEFDRWFAINKDEPFFLDEALAAYCTNDVEILLAALITFRREFMNVTKRGPCQRAASTRAHNGIDILKESMTIASACMCHFRTNHLKKNHLAIVPEKGYDNADNQSRLALKFLKWYEEEYGVEVQTAYSKGGEKKIGNYKLDGWIEEEQLGIEVNGCVWHGCEKCYPEYNTILPNGFTAGKQREKDELRLEFIKSQGVKVKIFWECEIRKMLDKDREMRNKFKNYLDNGPIDIRSCFFGGRTGPLRLFYSPRAGEKISYYDVTSLYPFVNVSTKYPVGHPKVHIINKDVHWTRPEDNTFQLAILKVFVIPPRIIDIPVLPMKIGTDDERLLFPLCSICACENREGSVNQNYSCPHSDLQRGWVSTCTSIELNVALEEGYIVTKLFRVLEYTSSDDKLFAPYISEFMSEKIHSSGFDSSMKDNFAAEENFIKECKEKFGIIIERNKMGANKGRRTQAKLMLNNLWGRFSLRNVGLSQCTITNNTAELCRYYDDRSIEISSIDELVPGILLISYVKKKDWIEEHSCSNVVISLWTTSAARIHLLRAMQKVVRTPGCSLLYTDTDSLIFSHPVENCPLDLGPHLGEFTDEYPSHEILEYCCGGAKQYGLKLQKKGQHEANYDYVLKVRGMTLNWDVLTNQGLQYETFKEHVISYATTGDLDPINILYPNFLRPSIKDGCVTSQPLYKMYKPVVSKGVIRPSDFIVLNFGYTNNRHPRISPP</sequence>
<evidence type="ECO:0000259" key="9">
    <source>
        <dbReference type="Pfam" id="PF03175"/>
    </source>
</evidence>
<dbReference type="PANTHER" id="PTHR33568">
    <property type="entry name" value="DNA POLYMERASE"/>
    <property type="match status" value="1"/>
</dbReference>
<dbReference type="GO" id="GO:0006281">
    <property type="term" value="P:DNA repair"/>
    <property type="evidence" value="ECO:0007669"/>
    <property type="project" value="UniProtKB-ARBA"/>
</dbReference>